<organism evidence="1 2">
    <name type="scientific">Pseudopedobacter saltans (strain ATCC 51119 / DSM 12145 / JCM 21818 / CCUG 39354 / LMG 10337 / NBRC 100064 / NCIMB 13643)</name>
    <name type="common">Pedobacter saltans</name>
    <dbReference type="NCBI Taxonomy" id="762903"/>
    <lineage>
        <taxon>Bacteria</taxon>
        <taxon>Pseudomonadati</taxon>
        <taxon>Bacteroidota</taxon>
        <taxon>Sphingobacteriia</taxon>
        <taxon>Sphingobacteriales</taxon>
        <taxon>Sphingobacteriaceae</taxon>
        <taxon>Pseudopedobacter</taxon>
    </lineage>
</organism>
<reference evidence="2" key="2">
    <citation type="submission" date="2011-02" db="EMBL/GenBank/DDBJ databases">
        <title>The complete genome of Pedobacter saltans DSM 12145.</title>
        <authorList>
            <consortium name="US DOE Joint Genome Institute (JGI-PGF)"/>
            <person name="Lucas S."/>
            <person name="Copeland A."/>
            <person name="Lapidus A."/>
            <person name="Bruce D."/>
            <person name="Goodwin L."/>
            <person name="Pitluck S."/>
            <person name="Kyrpides N."/>
            <person name="Mavromatis K."/>
            <person name="Pagani I."/>
            <person name="Ivanova N."/>
            <person name="Ovchinnikova G."/>
            <person name="Lu M."/>
            <person name="Detter J.C."/>
            <person name="Han C."/>
            <person name="Land M."/>
            <person name="Hauser L."/>
            <person name="Markowitz V."/>
            <person name="Cheng J.-F."/>
            <person name="Hugenholtz P."/>
            <person name="Woyke T."/>
            <person name="Wu D."/>
            <person name="Tindall B."/>
            <person name="Pomrenke H.G."/>
            <person name="Brambilla E."/>
            <person name="Klenk H.-P."/>
            <person name="Eisen J.A."/>
        </authorList>
    </citation>
    <scope>NUCLEOTIDE SEQUENCE [LARGE SCALE GENOMIC DNA]</scope>
    <source>
        <strain evidence="2">ATCC 51119 / DSM 12145 / JCM 21818 / LMG 10337 / NBRC 100064 / NCIMB 13643</strain>
    </source>
</reference>
<dbReference type="KEGG" id="psn:Pedsa_0011"/>
<dbReference type="Proteomes" id="UP000000310">
    <property type="component" value="Chromosome"/>
</dbReference>
<dbReference type="Gene3D" id="2.60.40.10">
    <property type="entry name" value="Immunoglobulins"/>
    <property type="match status" value="1"/>
</dbReference>
<dbReference type="InterPro" id="IPR013783">
    <property type="entry name" value="Ig-like_fold"/>
</dbReference>
<dbReference type="AlphaFoldDB" id="F0SC15"/>
<name>F0SC15_PSESL</name>
<sequence length="252" mass="27916">MKKFIYTIFITVAVFVNAKAQQFKGLPVSKNRLTLDITKPGGVQLIVGSASLQGLGAGGAGAQLVTYLKDAITLPVTLSKYDVKKNYDNVELSWVTVSERNFSHFEVLRSTDGKTFNNLSNVYPKSGSNNEAKSYSFTDFNPIAGVNYYKLKMIDLDGSVKESKILFVNYNLNSHNLVVYKENETLRVKYNSLIQESGEIEVFSIAGVKMYSQNKQFIAGDNSFIIPLSLSNSVLIVTVSSLTKKESVKIVY</sequence>
<evidence type="ECO:0000313" key="2">
    <source>
        <dbReference type="Proteomes" id="UP000000310"/>
    </source>
</evidence>
<keyword evidence="2" id="KW-1185">Reference proteome</keyword>
<reference evidence="1 2" key="1">
    <citation type="journal article" date="2011" name="Stand. Genomic Sci.">
        <title>Complete genome sequence of the gliding, heparinolytic Pedobacter saltans type strain (113).</title>
        <authorList>
            <person name="Liolios K."/>
            <person name="Sikorski J."/>
            <person name="Lu M."/>
            <person name="Nolan M."/>
            <person name="Lapidus A."/>
            <person name="Lucas S."/>
            <person name="Hammon N."/>
            <person name="Deshpande S."/>
            <person name="Cheng J.F."/>
            <person name="Tapia R."/>
            <person name="Han C."/>
            <person name="Goodwin L."/>
            <person name="Pitluck S."/>
            <person name="Huntemann M."/>
            <person name="Ivanova N."/>
            <person name="Pagani I."/>
            <person name="Mavromatis K."/>
            <person name="Ovchinikova G."/>
            <person name="Pati A."/>
            <person name="Chen A."/>
            <person name="Palaniappan K."/>
            <person name="Land M."/>
            <person name="Hauser L."/>
            <person name="Brambilla E.M."/>
            <person name="Kotsyurbenko O."/>
            <person name="Rohde M."/>
            <person name="Tindall B.J."/>
            <person name="Abt B."/>
            <person name="Goker M."/>
            <person name="Detter J.C."/>
            <person name="Woyke T."/>
            <person name="Bristow J."/>
            <person name="Eisen J.A."/>
            <person name="Markowitz V."/>
            <person name="Hugenholtz P."/>
            <person name="Klenk H.P."/>
            <person name="Kyrpides N.C."/>
        </authorList>
    </citation>
    <scope>NUCLEOTIDE SEQUENCE [LARGE SCALE GENOMIC DNA]</scope>
    <source>
        <strain evidence="2">ATCC 51119 / DSM 12145 / JCM 21818 / LMG 10337 / NBRC 100064 / NCIMB 13643</strain>
    </source>
</reference>
<accession>F0SC15</accession>
<dbReference type="OrthoDB" id="756070at2"/>
<dbReference type="EMBL" id="CP002545">
    <property type="protein sequence ID" value="ADY50600.1"/>
    <property type="molecule type" value="Genomic_DNA"/>
</dbReference>
<dbReference type="HOGENOM" id="CLU_1102086_0_0_10"/>
<protein>
    <submittedName>
        <fullName evidence="1">Uncharacterized protein</fullName>
    </submittedName>
</protein>
<dbReference type="RefSeq" id="WP_013631103.1">
    <property type="nucleotide sequence ID" value="NC_015177.1"/>
</dbReference>
<gene>
    <name evidence="1" type="ordered locus">Pedsa_0011</name>
</gene>
<dbReference type="STRING" id="762903.Pedsa_0011"/>
<evidence type="ECO:0000313" key="1">
    <source>
        <dbReference type="EMBL" id="ADY50600.1"/>
    </source>
</evidence>
<proteinExistence type="predicted"/>
<dbReference type="eggNOG" id="COG1404">
    <property type="taxonomic scope" value="Bacteria"/>
</dbReference>